<organism evidence="6 7">
    <name type="scientific">Lymnaea stagnalis</name>
    <name type="common">Great pond snail</name>
    <name type="synonym">Helix stagnalis</name>
    <dbReference type="NCBI Taxonomy" id="6523"/>
    <lineage>
        <taxon>Eukaryota</taxon>
        <taxon>Metazoa</taxon>
        <taxon>Spiralia</taxon>
        <taxon>Lophotrochozoa</taxon>
        <taxon>Mollusca</taxon>
        <taxon>Gastropoda</taxon>
        <taxon>Heterobranchia</taxon>
        <taxon>Euthyneura</taxon>
        <taxon>Panpulmonata</taxon>
        <taxon>Hygrophila</taxon>
        <taxon>Lymnaeoidea</taxon>
        <taxon>Lymnaeidae</taxon>
        <taxon>Lymnaea</taxon>
    </lineage>
</organism>
<dbReference type="EMBL" id="CAXITT010000179">
    <property type="protein sequence ID" value="CAL1534697.1"/>
    <property type="molecule type" value="Genomic_DNA"/>
</dbReference>
<sequence>MATSDLQSYRILLVGKTGSGKSSTGNSILDKNVFESRKPHDSSDGDVIACHSSVVDGRYVFVVDGTGIGGTCVDLNGAVKSLLQLFDSTIKHEMSLFNAIVLVHFIHERSQVTMKNSVLEIKSIFGRYALKKWGIIIVTFGDLFDVNNLDENIHSFEDWCQQQTGYFQILLEECNNRCVLFDNRTTDKIKQMEQRNKLMSVVDNITSKNYTRNDFDSPTCKLSRQQLILIEEVNRNLESFDDNVINQHGINKQDLNILLTKLLQHKQRLAKQMPQNKFTDQLVKQVTEALNMLQIKIGNIFEEDKQKPMTHSECSDTFSFKSEEPTNSLYKHPFSPLEDELPATKLRTSAWVGIQGDKHSIAKGARERQEIKNQNEPENSQFKHPFSPPEDELPTTQVTTSASMIQGDKQSIAKGEHGRPASKIKNEFSEKRFGPLSYSVLLVGMKGDGKSSTGNSILGRRVFDPIGRDNHQPHQIKHGEAEFGGKRIHVFDGIDIDDSEDDLKVSEADLTASLNSTIWRSGPEFNAIILVLKFGVRFTKQYMTSVEHIKGWLGDDVFRKWGVIVMTYGDNFEKDQQGNRTFEDWCKAQTGDFKSLYEECNGRCVLFNNRRMDGQEQRERLMKAVDEITSADDYTLYKKNVFFER</sequence>
<reference evidence="6 7" key="1">
    <citation type="submission" date="2024-04" db="EMBL/GenBank/DDBJ databases">
        <authorList>
            <consortium name="Genoscope - CEA"/>
            <person name="William W."/>
        </authorList>
    </citation>
    <scope>NUCLEOTIDE SEQUENCE [LARGE SCALE GENOMIC DNA]</scope>
</reference>
<evidence type="ECO:0000256" key="2">
    <source>
        <dbReference type="ARBA" id="ARBA00022741"/>
    </source>
</evidence>
<evidence type="ECO:0000313" key="6">
    <source>
        <dbReference type="EMBL" id="CAL1534697.1"/>
    </source>
</evidence>
<feature type="region of interest" description="Disordered" evidence="4">
    <location>
        <begin position="365"/>
        <end position="402"/>
    </location>
</feature>
<evidence type="ECO:0000313" key="7">
    <source>
        <dbReference type="Proteomes" id="UP001497497"/>
    </source>
</evidence>
<dbReference type="PANTHER" id="PTHR10903:SF184">
    <property type="entry name" value="GTP-BINDING PROTEIN A"/>
    <property type="match status" value="1"/>
</dbReference>
<evidence type="ECO:0000256" key="1">
    <source>
        <dbReference type="ARBA" id="ARBA00008535"/>
    </source>
</evidence>
<evidence type="ECO:0000256" key="4">
    <source>
        <dbReference type="SAM" id="MobiDB-lite"/>
    </source>
</evidence>
<protein>
    <recommendedName>
        <fullName evidence="5">AIG1-type G domain-containing protein</fullName>
    </recommendedName>
</protein>
<dbReference type="InterPro" id="IPR006703">
    <property type="entry name" value="G_AIG1"/>
</dbReference>
<comment type="caution">
    <text evidence="6">The sequence shown here is derived from an EMBL/GenBank/DDBJ whole genome shotgun (WGS) entry which is preliminary data.</text>
</comment>
<feature type="domain" description="AIG1-type G" evidence="5">
    <location>
        <begin position="435"/>
        <end position="645"/>
    </location>
</feature>
<dbReference type="InterPro" id="IPR045058">
    <property type="entry name" value="GIMA/IAN/Toc"/>
</dbReference>
<dbReference type="PROSITE" id="PS51720">
    <property type="entry name" value="G_AIG1"/>
    <property type="match status" value="2"/>
</dbReference>
<dbReference type="AlphaFoldDB" id="A0AAV2HLF9"/>
<keyword evidence="7" id="KW-1185">Reference proteome</keyword>
<evidence type="ECO:0000256" key="3">
    <source>
        <dbReference type="ARBA" id="ARBA00023134"/>
    </source>
</evidence>
<keyword evidence="2" id="KW-0547">Nucleotide-binding</keyword>
<accession>A0AAV2HLF9</accession>
<dbReference type="Pfam" id="PF04548">
    <property type="entry name" value="AIG1"/>
    <property type="match status" value="2"/>
</dbReference>
<comment type="similarity">
    <text evidence="1">Belongs to the TRAFAC class TrmE-Era-EngA-EngB-Septin-like GTPase superfamily. AIG1/Toc34/Toc159-like paraseptin GTPase family. IAN subfamily.</text>
</comment>
<name>A0AAV2HLF9_LYMST</name>
<feature type="domain" description="AIG1-type G" evidence="5">
    <location>
        <begin position="6"/>
        <end position="224"/>
    </location>
</feature>
<dbReference type="InterPro" id="IPR027417">
    <property type="entry name" value="P-loop_NTPase"/>
</dbReference>
<dbReference type="SUPFAM" id="SSF52540">
    <property type="entry name" value="P-loop containing nucleoside triphosphate hydrolases"/>
    <property type="match status" value="2"/>
</dbReference>
<evidence type="ECO:0000259" key="5">
    <source>
        <dbReference type="PROSITE" id="PS51720"/>
    </source>
</evidence>
<feature type="compositionally biased region" description="Basic and acidic residues" evidence="4">
    <location>
        <begin position="365"/>
        <end position="375"/>
    </location>
</feature>
<dbReference type="PANTHER" id="PTHR10903">
    <property type="entry name" value="GTPASE, IMAP FAMILY MEMBER-RELATED"/>
    <property type="match status" value="1"/>
</dbReference>
<keyword evidence="3" id="KW-0342">GTP-binding</keyword>
<dbReference type="Gene3D" id="3.40.50.300">
    <property type="entry name" value="P-loop containing nucleotide triphosphate hydrolases"/>
    <property type="match status" value="2"/>
</dbReference>
<dbReference type="GO" id="GO:0005525">
    <property type="term" value="F:GTP binding"/>
    <property type="evidence" value="ECO:0007669"/>
    <property type="project" value="UniProtKB-KW"/>
</dbReference>
<proteinExistence type="inferred from homology"/>
<gene>
    <name evidence="6" type="ORF">GSLYS_00008657001</name>
</gene>
<dbReference type="Proteomes" id="UP001497497">
    <property type="component" value="Unassembled WGS sequence"/>
</dbReference>